<name>A0A699QN08_TANCI</name>
<dbReference type="GO" id="GO:0000287">
    <property type="term" value="F:magnesium ion binding"/>
    <property type="evidence" value="ECO:0007669"/>
    <property type="project" value="InterPro"/>
</dbReference>
<dbReference type="PANTHER" id="PTHR12215:SF10">
    <property type="entry name" value="L-AMINOADIPATE-SEMIALDEHYDE DEHYDROGENASE-PHOSPHOPANTETHEINYL TRANSFERASE"/>
    <property type="match status" value="1"/>
</dbReference>
<keyword evidence="2 4" id="KW-0808">Transferase</keyword>
<gene>
    <name evidence="4" type="ORF">Tci_844660</name>
</gene>
<evidence type="ECO:0000313" key="4">
    <source>
        <dbReference type="EMBL" id="GFC72690.1"/>
    </source>
</evidence>
<comment type="caution">
    <text evidence="4">The sequence shown here is derived from an EMBL/GenBank/DDBJ whole genome shotgun (WGS) entry which is preliminary data.</text>
</comment>
<dbReference type="Pfam" id="PF22624">
    <property type="entry name" value="AASDHPPT_N"/>
    <property type="match status" value="1"/>
</dbReference>
<evidence type="ECO:0000256" key="1">
    <source>
        <dbReference type="ARBA" id="ARBA00013172"/>
    </source>
</evidence>
<accession>A0A699QN08</accession>
<dbReference type="InterPro" id="IPR050559">
    <property type="entry name" value="P-Pant_transferase_sf"/>
</dbReference>
<evidence type="ECO:0000256" key="2">
    <source>
        <dbReference type="ARBA" id="ARBA00022679"/>
    </source>
</evidence>
<dbReference type="InterPro" id="IPR037143">
    <property type="entry name" value="4-PPantetheinyl_Trfase_dom_sf"/>
</dbReference>
<dbReference type="GO" id="GO:0008897">
    <property type="term" value="F:holo-[acyl-carrier-protein] synthase activity"/>
    <property type="evidence" value="ECO:0007669"/>
    <property type="project" value="UniProtKB-EC"/>
</dbReference>
<dbReference type="InterPro" id="IPR055066">
    <property type="entry name" value="AASDHPPT_N"/>
</dbReference>
<organism evidence="4">
    <name type="scientific">Tanacetum cinerariifolium</name>
    <name type="common">Dalmatian daisy</name>
    <name type="synonym">Chrysanthemum cinerariifolium</name>
    <dbReference type="NCBI Taxonomy" id="118510"/>
    <lineage>
        <taxon>Eukaryota</taxon>
        <taxon>Viridiplantae</taxon>
        <taxon>Streptophyta</taxon>
        <taxon>Embryophyta</taxon>
        <taxon>Tracheophyta</taxon>
        <taxon>Spermatophyta</taxon>
        <taxon>Magnoliopsida</taxon>
        <taxon>eudicotyledons</taxon>
        <taxon>Gunneridae</taxon>
        <taxon>Pentapetalae</taxon>
        <taxon>asterids</taxon>
        <taxon>campanulids</taxon>
        <taxon>Asterales</taxon>
        <taxon>Asteraceae</taxon>
        <taxon>Asteroideae</taxon>
        <taxon>Anthemideae</taxon>
        <taxon>Anthemidinae</taxon>
        <taxon>Tanacetum</taxon>
    </lineage>
</organism>
<protein>
    <recommendedName>
        <fullName evidence="1">holo-[acyl-carrier-protein] synthase</fullName>
        <ecNumber evidence="1">2.7.8.7</ecNumber>
    </recommendedName>
</protein>
<dbReference type="EMBL" id="BKCJ011039041">
    <property type="protein sequence ID" value="GFC72690.1"/>
    <property type="molecule type" value="Genomic_DNA"/>
</dbReference>
<sequence>MEKGVKRWLVNISEWDPSPHDFSTVISLLPKQDHSSITRYVRIEDRKRALVSRLLQYALVHHVLDIPFAEILIKRTPEGKPYL</sequence>
<proteinExistence type="predicted"/>
<evidence type="ECO:0000259" key="3">
    <source>
        <dbReference type="Pfam" id="PF22624"/>
    </source>
</evidence>
<dbReference type="SUPFAM" id="SSF56214">
    <property type="entry name" value="4'-phosphopantetheinyl transferase"/>
    <property type="match status" value="1"/>
</dbReference>
<dbReference type="GO" id="GO:0005829">
    <property type="term" value="C:cytosol"/>
    <property type="evidence" value="ECO:0007669"/>
    <property type="project" value="TreeGrafter"/>
</dbReference>
<feature type="domain" description="4'-phosphopantetheinyl transferase N-terminal" evidence="3">
    <location>
        <begin position="13"/>
        <end position="83"/>
    </location>
</feature>
<dbReference type="Gene3D" id="3.90.470.20">
    <property type="entry name" value="4'-phosphopantetheinyl transferase domain"/>
    <property type="match status" value="1"/>
</dbReference>
<dbReference type="AlphaFoldDB" id="A0A699QN08"/>
<dbReference type="GO" id="GO:0019878">
    <property type="term" value="P:lysine biosynthetic process via aminoadipic acid"/>
    <property type="evidence" value="ECO:0007669"/>
    <property type="project" value="TreeGrafter"/>
</dbReference>
<feature type="non-terminal residue" evidence="4">
    <location>
        <position position="83"/>
    </location>
</feature>
<dbReference type="EC" id="2.7.8.7" evidence="1"/>
<reference evidence="4" key="1">
    <citation type="journal article" date="2019" name="Sci. Rep.">
        <title>Draft genome of Tanacetum cinerariifolium, the natural source of mosquito coil.</title>
        <authorList>
            <person name="Yamashiro T."/>
            <person name="Shiraishi A."/>
            <person name="Satake H."/>
            <person name="Nakayama K."/>
        </authorList>
    </citation>
    <scope>NUCLEOTIDE SEQUENCE</scope>
</reference>
<dbReference type="PANTHER" id="PTHR12215">
    <property type="entry name" value="PHOSPHOPANTETHEINE TRANSFERASE"/>
    <property type="match status" value="1"/>
</dbReference>